<proteinExistence type="predicted"/>
<keyword evidence="2" id="KW-0732">Signal</keyword>
<feature type="compositionally biased region" description="Basic and acidic residues" evidence="1">
    <location>
        <begin position="228"/>
        <end position="241"/>
    </location>
</feature>
<protein>
    <submittedName>
        <fullName evidence="3">Uncharacterized protein</fullName>
    </submittedName>
</protein>
<evidence type="ECO:0000256" key="1">
    <source>
        <dbReference type="SAM" id="MobiDB-lite"/>
    </source>
</evidence>
<reference evidence="3 4" key="1">
    <citation type="journal article" date="2021" name="ISME Commun">
        <title>Automated analysis of genomic sequences facilitates high-throughput and comprehensive description of bacteria.</title>
        <authorList>
            <person name="Hitch T.C.A."/>
        </authorList>
    </citation>
    <scope>NUCLEOTIDE SEQUENCE [LARGE SCALE GENOMIC DNA]</scope>
    <source>
        <strain evidence="3 4">H2_18</strain>
    </source>
</reference>
<dbReference type="Proteomes" id="UP001652394">
    <property type="component" value="Unassembled WGS sequence"/>
</dbReference>
<comment type="caution">
    <text evidence="3">The sequence shown here is derived from an EMBL/GenBank/DDBJ whole genome shotgun (WGS) entry which is preliminary data.</text>
</comment>
<feature type="region of interest" description="Disordered" evidence="1">
    <location>
        <begin position="192"/>
        <end position="302"/>
    </location>
</feature>
<feature type="chain" id="PRO_5046113997" evidence="2">
    <location>
        <begin position="20"/>
        <end position="302"/>
    </location>
</feature>
<name>A0ABT2TBS2_9FIRM</name>
<feature type="compositionally biased region" description="Acidic residues" evidence="1">
    <location>
        <begin position="192"/>
        <end position="213"/>
    </location>
</feature>
<keyword evidence="4" id="KW-1185">Reference proteome</keyword>
<accession>A0ABT2TBS2</accession>
<gene>
    <name evidence="3" type="ORF">OCV51_06610</name>
</gene>
<dbReference type="RefSeq" id="WP_267304053.1">
    <property type="nucleotide sequence ID" value="NZ_JAOQJX010000008.1"/>
</dbReference>
<organism evidence="3 4">
    <name type="scientific">Faecalicatena acetigenes</name>
    <dbReference type="NCBI Taxonomy" id="2981790"/>
    <lineage>
        <taxon>Bacteria</taxon>
        <taxon>Bacillati</taxon>
        <taxon>Bacillota</taxon>
        <taxon>Clostridia</taxon>
        <taxon>Lachnospirales</taxon>
        <taxon>Lachnospiraceae</taxon>
        <taxon>Faecalicatena</taxon>
    </lineage>
</organism>
<dbReference type="EMBL" id="JAOQJX010000008">
    <property type="protein sequence ID" value="MCU6747327.1"/>
    <property type="molecule type" value="Genomic_DNA"/>
</dbReference>
<evidence type="ECO:0000256" key="2">
    <source>
        <dbReference type="SAM" id="SignalP"/>
    </source>
</evidence>
<feature type="signal peptide" evidence="2">
    <location>
        <begin position="1"/>
        <end position="19"/>
    </location>
</feature>
<evidence type="ECO:0000313" key="3">
    <source>
        <dbReference type="EMBL" id="MCU6747327.1"/>
    </source>
</evidence>
<evidence type="ECO:0000313" key="4">
    <source>
        <dbReference type="Proteomes" id="UP001652394"/>
    </source>
</evidence>
<sequence length="302" mass="33974">MVAVAAACALFVTSFAVLSKPEKAYAMVSVDGEKTVEVVLNQKNRVKEADSKNTSLTQEEEKAIKGEKVETIKNYFSQDLLEKETIIVGYAFLEDESEEERAALQRRLEKTFGTDHLLYLAGDKEDVENAKKAGKSLGIYLAEQILAGENFHKVVNEATEEEVLELLEKNPCFMTDQALKEMIQQKLSDYEDADDLEKEENADRDDEQNEDILEPQKERNEEQEESASGEKLEEVGESKESDELDTTNEPESQVEEHESDTQDISDEPAEPAEEIDSYEMESEDDSTESEGEESEISGEADE</sequence>
<feature type="compositionally biased region" description="Acidic residues" evidence="1">
    <location>
        <begin position="261"/>
        <end position="302"/>
    </location>
</feature>